<sequence length="391" mass="41404">MDGKRKPDDDILAGSGAGADAGAGGGALTLASKRPRQDDPTPTQALAISSSDAGKNKGLVRSIKRTSSLSSPIISLSDAHAGEILDVRFSPDGAYLAAASADRSISLWETYGANRNLGLLQGHSKAVTALAWSGAASAAAPPRLFSASVDGTLIVWSPLKGVKERRLRGHSATINTVVWCARGAAAASGREVVASGSDDGWVLLWDPEERNPIDKLEIGYPVTALAFSEDGKQLFVGSVDNDIHVYDLAKKQVVYDLWGHTDTITFLSLSPSGNELLSGSLDSTLRVWDIRPFVPQPTHPAANPRLHRTLSGASAGFESLLIRGCWSRDGRSVAWGGGDRTVTIWDVEKSLITYKLPGHRGTCTAVDLHPREPIIVSASTDQTLLLGEVEL</sequence>
<organism evidence="7 8">
    <name type="scientific">Tilletia horrida</name>
    <dbReference type="NCBI Taxonomy" id="155126"/>
    <lineage>
        <taxon>Eukaryota</taxon>
        <taxon>Fungi</taxon>
        <taxon>Dikarya</taxon>
        <taxon>Basidiomycota</taxon>
        <taxon>Ustilaginomycotina</taxon>
        <taxon>Exobasidiomycetes</taxon>
        <taxon>Tilletiales</taxon>
        <taxon>Tilletiaceae</taxon>
        <taxon>Tilletia</taxon>
    </lineage>
</organism>
<keyword evidence="8" id="KW-1185">Reference proteome</keyword>
<evidence type="ECO:0008006" key="9">
    <source>
        <dbReference type="Google" id="ProtNLM"/>
    </source>
</evidence>
<dbReference type="Proteomes" id="UP001176521">
    <property type="component" value="Unassembled WGS sequence"/>
</dbReference>
<keyword evidence="1 5" id="KW-0853">WD repeat</keyword>
<dbReference type="InterPro" id="IPR020472">
    <property type="entry name" value="WD40_PAC1"/>
</dbReference>
<dbReference type="PROSITE" id="PS50294">
    <property type="entry name" value="WD_REPEATS_REGION"/>
    <property type="match status" value="3"/>
</dbReference>
<dbReference type="GO" id="GO:0071013">
    <property type="term" value="C:catalytic step 2 spliceosome"/>
    <property type="evidence" value="ECO:0007669"/>
    <property type="project" value="TreeGrafter"/>
</dbReference>
<dbReference type="PANTHER" id="PTHR44006">
    <property type="entry name" value="U5 SMALL NUCLEAR RIBONUCLEOPROTEIN 40 KDA PROTEIN"/>
    <property type="match status" value="1"/>
</dbReference>
<proteinExistence type="predicted"/>
<evidence type="ECO:0000313" key="8">
    <source>
        <dbReference type="Proteomes" id="UP001176521"/>
    </source>
</evidence>
<evidence type="ECO:0000256" key="6">
    <source>
        <dbReference type="SAM" id="MobiDB-lite"/>
    </source>
</evidence>
<dbReference type="InterPro" id="IPR015943">
    <property type="entry name" value="WD40/YVTN_repeat-like_dom_sf"/>
</dbReference>
<comment type="caution">
    <text evidence="7">The sequence shown here is derived from an EMBL/GenBank/DDBJ whole genome shotgun (WGS) entry which is preliminary data.</text>
</comment>
<dbReference type="PANTHER" id="PTHR44006:SF1">
    <property type="entry name" value="U5 SMALL NUCLEAR RIBONUCLEOPROTEIN 40 KDA PROTEIN"/>
    <property type="match status" value="1"/>
</dbReference>
<dbReference type="GO" id="GO:0008380">
    <property type="term" value="P:RNA splicing"/>
    <property type="evidence" value="ECO:0007669"/>
    <property type="project" value="UniProtKB-KW"/>
</dbReference>
<evidence type="ECO:0000313" key="7">
    <source>
        <dbReference type="EMBL" id="KAK0524739.1"/>
    </source>
</evidence>
<dbReference type="InterPro" id="IPR019775">
    <property type="entry name" value="WD40_repeat_CS"/>
</dbReference>
<dbReference type="GO" id="GO:0003723">
    <property type="term" value="F:RNA binding"/>
    <property type="evidence" value="ECO:0007669"/>
    <property type="project" value="TreeGrafter"/>
</dbReference>
<dbReference type="PROSITE" id="PS50082">
    <property type="entry name" value="WD_REPEATS_2"/>
    <property type="match status" value="7"/>
</dbReference>
<dbReference type="PROSITE" id="PS00678">
    <property type="entry name" value="WD_REPEATS_1"/>
    <property type="match status" value="1"/>
</dbReference>
<feature type="compositionally biased region" description="Gly residues" evidence="6">
    <location>
        <begin position="15"/>
        <end position="27"/>
    </location>
</feature>
<keyword evidence="4" id="KW-0508">mRNA splicing</keyword>
<dbReference type="PRINTS" id="PR00320">
    <property type="entry name" value="GPROTEINBRPT"/>
</dbReference>
<dbReference type="Pfam" id="PF00400">
    <property type="entry name" value="WD40"/>
    <property type="match status" value="6"/>
</dbReference>
<feature type="repeat" description="WD" evidence="5">
    <location>
        <begin position="326"/>
        <end position="355"/>
    </location>
</feature>
<feature type="repeat" description="WD" evidence="5">
    <location>
        <begin position="77"/>
        <end position="109"/>
    </location>
</feature>
<evidence type="ECO:0000256" key="5">
    <source>
        <dbReference type="PROSITE-ProRule" id="PRU00221"/>
    </source>
</evidence>
<reference evidence="7" key="1">
    <citation type="journal article" date="2023" name="PhytoFront">
        <title>Draft Genome Resources of Seven Strains of Tilletia horrida, Causal Agent of Kernel Smut of Rice.</title>
        <authorList>
            <person name="Khanal S."/>
            <person name="Antony Babu S."/>
            <person name="Zhou X.G."/>
        </authorList>
    </citation>
    <scope>NUCLEOTIDE SEQUENCE</scope>
    <source>
        <strain evidence="7">TX3</strain>
    </source>
</reference>
<feature type="repeat" description="WD" evidence="5">
    <location>
        <begin position="120"/>
        <end position="157"/>
    </location>
</feature>
<evidence type="ECO:0000256" key="2">
    <source>
        <dbReference type="ARBA" id="ARBA00022664"/>
    </source>
</evidence>
<name>A0AAN6G9T8_9BASI</name>
<evidence type="ECO:0000256" key="4">
    <source>
        <dbReference type="ARBA" id="ARBA00023187"/>
    </source>
</evidence>
<feature type="repeat" description="WD" evidence="5">
    <location>
        <begin position="356"/>
        <end position="391"/>
    </location>
</feature>
<dbReference type="AlphaFoldDB" id="A0AAN6G9T8"/>
<feature type="repeat" description="WD" evidence="5">
    <location>
        <begin position="222"/>
        <end position="256"/>
    </location>
</feature>
<feature type="repeat" description="WD" evidence="5">
    <location>
        <begin position="257"/>
        <end position="291"/>
    </location>
</feature>
<dbReference type="SUPFAM" id="SSF50978">
    <property type="entry name" value="WD40 repeat-like"/>
    <property type="match status" value="1"/>
</dbReference>
<dbReference type="EMBL" id="JAPDMQ010000436">
    <property type="protein sequence ID" value="KAK0524739.1"/>
    <property type="molecule type" value="Genomic_DNA"/>
</dbReference>
<dbReference type="InterPro" id="IPR036322">
    <property type="entry name" value="WD40_repeat_dom_sf"/>
</dbReference>
<accession>A0AAN6G9T8</accession>
<evidence type="ECO:0000256" key="1">
    <source>
        <dbReference type="ARBA" id="ARBA00022574"/>
    </source>
</evidence>
<dbReference type="InterPro" id="IPR052234">
    <property type="entry name" value="U5_snRNP_Component"/>
</dbReference>
<dbReference type="CDD" id="cd00200">
    <property type="entry name" value="WD40"/>
    <property type="match status" value="1"/>
</dbReference>
<dbReference type="GO" id="GO:0006397">
    <property type="term" value="P:mRNA processing"/>
    <property type="evidence" value="ECO:0007669"/>
    <property type="project" value="UniProtKB-KW"/>
</dbReference>
<dbReference type="Gene3D" id="2.130.10.10">
    <property type="entry name" value="YVTN repeat-like/Quinoprotein amine dehydrogenase"/>
    <property type="match status" value="1"/>
</dbReference>
<dbReference type="InterPro" id="IPR001680">
    <property type="entry name" value="WD40_rpt"/>
</dbReference>
<dbReference type="SMART" id="SM00320">
    <property type="entry name" value="WD40"/>
    <property type="match status" value="7"/>
</dbReference>
<gene>
    <name evidence="7" type="ORF">OC842_005739</name>
</gene>
<evidence type="ECO:0000256" key="3">
    <source>
        <dbReference type="ARBA" id="ARBA00022737"/>
    </source>
</evidence>
<keyword evidence="2" id="KW-0507">mRNA processing</keyword>
<feature type="compositionally biased region" description="Polar residues" evidence="6">
    <location>
        <begin position="40"/>
        <end position="51"/>
    </location>
</feature>
<protein>
    <recommendedName>
        <fullName evidence="9">Anaphase-promoting complex subunit 4 WD40 domain-containing protein</fullName>
    </recommendedName>
</protein>
<feature type="repeat" description="WD" evidence="5">
    <location>
        <begin position="167"/>
        <end position="215"/>
    </location>
</feature>
<keyword evidence="3" id="KW-0677">Repeat</keyword>
<feature type="region of interest" description="Disordered" evidence="6">
    <location>
        <begin position="1"/>
        <end position="51"/>
    </location>
</feature>